<evidence type="ECO:0000313" key="2">
    <source>
        <dbReference type="EMBL" id="MFC6880413.1"/>
    </source>
</evidence>
<dbReference type="SMART" id="SM00530">
    <property type="entry name" value="HTH_XRE"/>
    <property type="match status" value="1"/>
</dbReference>
<organism evidence="2 3">
    <name type="scientific">Actinomadura yumaensis</name>
    <dbReference type="NCBI Taxonomy" id="111807"/>
    <lineage>
        <taxon>Bacteria</taxon>
        <taxon>Bacillati</taxon>
        <taxon>Actinomycetota</taxon>
        <taxon>Actinomycetes</taxon>
        <taxon>Streptosporangiales</taxon>
        <taxon>Thermomonosporaceae</taxon>
        <taxon>Actinomadura</taxon>
    </lineage>
</organism>
<dbReference type="Pfam" id="PF01381">
    <property type="entry name" value="HTH_3"/>
    <property type="match status" value="1"/>
</dbReference>
<keyword evidence="3" id="KW-1185">Reference proteome</keyword>
<sequence length="270" mass="30908">MTRADELDPDHNPKHWIATNLRLFRITYNMTGVEVARLLGITKSQVSNIEAGDANLQMKHAEILDERWNTRGHFARLVRFRDRPHDPDWYHEFTRYEQSADRIEAYSALLVPGLLQTEAYMTALFQVSTAVTDIDRAVRERLDRQRVLCREKPPELRILIKESALLDPVGGPEVMRRQLLLLLEASQWKNVIIRVVARGTGAHLGLDGSFQLLQGPKGNCAYTEAVGGGRLIEDPEKVAEYRLRYDRLNADAQPRAVSERLIREAIESMK</sequence>
<dbReference type="CDD" id="cd00093">
    <property type="entry name" value="HTH_XRE"/>
    <property type="match status" value="1"/>
</dbReference>
<dbReference type="Gene3D" id="1.10.260.40">
    <property type="entry name" value="lambda repressor-like DNA-binding domains"/>
    <property type="match status" value="1"/>
</dbReference>
<comment type="caution">
    <text evidence="2">The sequence shown here is derived from an EMBL/GenBank/DDBJ whole genome shotgun (WGS) entry which is preliminary data.</text>
</comment>
<accession>A0ABW2CF33</accession>
<evidence type="ECO:0000259" key="1">
    <source>
        <dbReference type="PROSITE" id="PS50943"/>
    </source>
</evidence>
<dbReference type="Proteomes" id="UP001596380">
    <property type="component" value="Unassembled WGS sequence"/>
</dbReference>
<gene>
    <name evidence="2" type="ORF">ACFQKB_11640</name>
</gene>
<feature type="domain" description="HTH cro/C1-type" evidence="1">
    <location>
        <begin position="21"/>
        <end position="64"/>
    </location>
</feature>
<dbReference type="InterPro" id="IPR010982">
    <property type="entry name" value="Lambda_DNA-bd_dom_sf"/>
</dbReference>
<proteinExistence type="predicted"/>
<reference evidence="3" key="1">
    <citation type="journal article" date="2019" name="Int. J. Syst. Evol. Microbiol.">
        <title>The Global Catalogue of Microorganisms (GCM) 10K type strain sequencing project: providing services to taxonomists for standard genome sequencing and annotation.</title>
        <authorList>
            <consortium name="The Broad Institute Genomics Platform"/>
            <consortium name="The Broad Institute Genome Sequencing Center for Infectious Disease"/>
            <person name="Wu L."/>
            <person name="Ma J."/>
        </authorList>
    </citation>
    <scope>NUCLEOTIDE SEQUENCE [LARGE SCALE GENOMIC DNA]</scope>
    <source>
        <strain evidence="3">JCM 3369</strain>
    </source>
</reference>
<evidence type="ECO:0000313" key="3">
    <source>
        <dbReference type="Proteomes" id="UP001596380"/>
    </source>
</evidence>
<dbReference type="Pfam" id="PF19054">
    <property type="entry name" value="DUF5753"/>
    <property type="match status" value="1"/>
</dbReference>
<dbReference type="RefSeq" id="WP_160820973.1">
    <property type="nucleotide sequence ID" value="NZ_JBHSXE010000001.1"/>
</dbReference>
<name>A0ABW2CF33_9ACTN</name>
<dbReference type="InterPro" id="IPR043917">
    <property type="entry name" value="DUF5753"/>
</dbReference>
<dbReference type="PROSITE" id="PS50943">
    <property type="entry name" value="HTH_CROC1"/>
    <property type="match status" value="1"/>
</dbReference>
<dbReference type="InterPro" id="IPR001387">
    <property type="entry name" value="Cro/C1-type_HTH"/>
</dbReference>
<protein>
    <submittedName>
        <fullName evidence="2">Scr1 family TA system antitoxin-like transcriptional regulator</fullName>
    </submittedName>
</protein>
<dbReference type="EMBL" id="JBHSXS010000005">
    <property type="protein sequence ID" value="MFC6880413.1"/>
    <property type="molecule type" value="Genomic_DNA"/>
</dbReference>
<dbReference type="SUPFAM" id="SSF47413">
    <property type="entry name" value="lambda repressor-like DNA-binding domains"/>
    <property type="match status" value="1"/>
</dbReference>